<keyword evidence="1" id="KW-1185">Reference proteome</keyword>
<sequence>MTKAGEPFVLFDSGANNQDRYLIFGTQQYFEDSYIGRVRRNIRQNPRFLIALWNCHQLVIDNLPRTNNNIEGWHHAFQRLSKESGYLLQPSARY</sequence>
<dbReference type="WBParaSite" id="nRc.2.0.1.t15348-RA">
    <property type="protein sequence ID" value="nRc.2.0.1.t15348-RA"/>
    <property type="gene ID" value="nRc.2.0.1.g15348"/>
</dbReference>
<dbReference type="AlphaFoldDB" id="A0A915IPI5"/>
<reference evidence="2" key="1">
    <citation type="submission" date="2022-11" db="UniProtKB">
        <authorList>
            <consortium name="WormBaseParasite"/>
        </authorList>
    </citation>
    <scope>IDENTIFICATION</scope>
</reference>
<dbReference type="Proteomes" id="UP000887565">
    <property type="component" value="Unplaced"/>
</dbReference>
<protein>
    <submittedName>
        <fullName evidence="2">Uncharacterized protein</fullName>
    </submittedName>
</protein>
<name>A0A915IPI5_ROMCU</name>
<organism evidence="1 2">
    <name type="scientific">Romanomermis culicivorax</name>
    <name type="common">Nematode worm</name>
    <dbReference type="NCBI Taxonomy" id="13658"/>
    <lineage>
        <taxon>Eukaryota</taxon>
        <taxon>Metazoa</taxon>
        <taxon>Ecdysozoa</taxon>
        <taxon>Nematoda</taxon>
        <taxon>Enoplea</taxon>
        <taxon>Dorylaimia</taxon>
        <taxon>Mermithida</taxon>
        <taxon>Mermithoidea</taxon>
        <taxon>Mermithidae</taxon>
        <taxon>Romanomermis</taxon>
    </lineage>
</organism>
<proteinExistence type="predicted"/>
<evidence type="ECO:0000313" key="2">
    <source>
        <dbReference type="WBParaSite" id="nRc.2.0.1.t15348-RA"/>
    </source>
</evidence>
<accession>A0A915IPI5</accession>
<evidence type="ECO:0000313" key="1">
    <source>
        <dbReference type="Proteomes" id="UP000887565"/>
    </source>
</evidence>